<dbReference type="InterPro" id="IPR035897">
    <property type="entry name" value="Toll_tir_struct_dom_sf"/>
</dbReference>
<dbReference type="InterPro" id="IPR042197">
    <property type="entry name" value="Apaf_helical"/>
</dbReference>
<dbReference type="GO" id="GO:0043531">
    <property type="term" value="F:ADP binding"/>
    <property type="evidence" value="ECO:0007669"/>
    <property type="project" value="InterPro"/>
</dbReference>
<dbReference type="GO" id="GO:0007165">
    <property type="term" value="P:signal transduction"/>
    <property type="evidence" value="ECO:0007669"/>
    <property type="project" value="InterPro"/>
</dbReference>
<dbReference type="OMA" id="THYPLEY"/>
<feature type="domain" description="TIR" evidence="5">
    <location>
        <begin position="13"/>
        <end position="179"/>
    </location>
</feature>
<evidence type="ECO:0000313" key="6">
    <source>
        <dbReference type="EMBL" id="ESR55395.1"/>
    </source>
</evidence>
<dbReference type="InterPro" id="IPR032675">
    <property type="entry name" value="LRR_dom_sf"/>
</dbReference>
<evidence type="ECO:0000256" key="1">
    <source>
        <dbReference type="ARBA" id="ARBA00022614"/>
    </source>
</evidence>
<dbReference type="KEGG" id="cic:CICLE_v10024504mg"/>
<dbReference type="PROSITE" id="PS50104">
    <property type="entry name" value="TIR"/>
    <property type="match status" value="1"/>
</dbReference>
<dbReference type="Pfam" id="PF01582">
    <property type="entry name" value="TIR"/>
    <property type="match status" value="1"/>
</dbReference>
<evidence type="ECO:0000256" key="3">
    <source>
        <dbReference type="ARBA" id="ARBA00022821"/>
    </source>
</evidence>
<dbReference type="InterPro" id="IPR002182">
    <property type="entry name" value="NB-ARC"/>
</dbReference>
<dbReference type="SUPFAM" id="SSF52540">
    <property type="entry name" value="P-loop containing nucleoside triphosphate hydrolases"/>
    <property type="match status" value="1"/>
</dbReference>
<dbReference type="InterPro" id="IPR058546">
    <property type="entry name" value="RPS4B/Roq1-like_LRR"/>
</dbReference>
<dbReference type="EMBL" id="KI536661">
    <property type="protein sequence ID" value="ESR55395.1"/>
    <property type="molecule type" value="Genomic_DNA"/>
</dbReference>
<keyword evidence="7" id="KW-1185">Reference proteome</keyword>
<dbReference type="InterPro" id="IPR000157">
    <property type="entry name" value="TIR_dom"/>
</dbReference>
<dbReference type="AlphaFoldDB" id="V4TUG5"/>
<dbReference type="InterPro" id="IPR001611">
    <property type="entry name" value="Leu-rich_rpt"/>
</dbReference>
<evidence type="ECO:0000256" key="2">
    <source>
        <dbReference type="ARBA" id="ARBA00022737"/>
    </source>
</evidence>
<evidence type="ECO:0000259" key="5">
    <source>
        <dbReference type="PROSITE" id="PS50104"/>
    </source>
</evidence>
<dbReference type="PRINTS" id="PR00364">
    <property type="entry name" value="DISEASERSIST"/>
</dbReference>
<dbReference type="SMART" id="SM00255">
    <property type="entry name" value="TIR"/>
    <property type="match status" value="1"/>
</dbReference>
<accession>V4TUG5</accession>
<name>V4TUG5_CITCL</name>
<evidence type="ECO:0000313" key="7">
    <source>
        <dbReference type="Proteomes" id="UP000030687"/>
    </source>
</evidence>
<dbReference type="PROSITE" id="PS51450">
    <property type="entry name" value="LRR"/>
    <property type="match status" value="1"/>
</dbReference>
<dbReference type="Proteomes" id="UP000030687">
    <property type="component" value="Unassembled WGS sequence"/>
</dbReference>
<dbReference type="PANTHER" id="PTHR11017:SF574">
    <property type="entry name" value="ADP-RIBOSYL CYCLASE_CYCLIC ADP-RIBOSE HYDROLASE"/>
    <property type="match status" value="1"/>
</dbReference>
<dbReference type="FunFam" id="3.40.50.10140:FF:000007">
    <property type="entry name" value="Disease resistance protein (TIR-NBS-LRR class)"/>
    <property type="match status" value="1"/>
</dbReference>
<dbReference type="GO" id="GO:0006952">
    <property type="term" value="P:defense response"/>
    <property type="evidence" value="ECO:0007669"/>
    <property type="project" value="InterPro"/>
</dbReference>
<sequence>MDSFSSSCLNPQCKYDVFLSFRGEDTCDNFTSHLFAALSRKKVKTFIDDELKRGHEISPALLAAIEGANISVVIFSKDYASSKWCLDELVKILECHKMNGQKVLPVFYHVDPSDVRKQTGRVGDAFVVHEKQFREMPEKVQKWRAVLTEASNLSGWDSKKIRPEAKLVDEIVKDILKKLNYFSVSSDFEGLIGLDARIERIKSLLCIGLPNIQIMGIWGMGGIGKTTIAGVLFNQISRKFESKCFMANVREESEKGGGLVHLRDRLLSQILDENIRIETPYIPHYIRERLQCMKVFIVLDDVNKFRQLEYLAGGLDRFGLGSRIIVTSRDKQVLEKYGVDHVEELNNIEALELFCKYAFRQNHHPQDLMVISGRVVDYARGNPLAIKVLASFFHRKSKLDWEIALQNLKQISGPEILAVLKISYDELNWEAKNLFLDIACFFTGEDINFVTLILDNHYSVHYGLSVLVDKSLVRISRNKLEMHDLLQDMGREIVSQESEKEPGKRSRLWYHEDIYHVLKKNKGTDTIEGIFLDLSKIRDINLNPQAFANMPNLRFLKFYMPKLFGISDMVCKLHLPQGLQYLSDELRYLHWHGYPLKMLPSNFTPENLIELNLLYSRIEQLWKGKKEAFKLKSINLYHSQYLTRIPDPFEAPNLERINLSNCTTLPCIPQSVLNFSNLSILCLKGCKSLRCFPNNIHFRSPISLNFSYCVNFKEFPQISGNVRELYLRGTPIEYVPSSIDCLAKLEYLDLGHCTILESISTSICKLKSLLKLCLDNCSKLESFPEILEKMGGLILPPSFSGLSYLTELDLSCCNLIEIPQDIGCLSLLRSLDLRKNNFEYLPASMKHLSKLKSLDLSCCNMLQSLPELPLQLKFLQAKDCKQLQSLPEIPSCLEMVD</sequence>
<dbReference type="Gramene" id="ESR55395">
    <property type="protein sequence ID" value="ESR55395"/>
    <property type="gene ID" value="CICLE_v10024504mg"/>
</dbReference>
<keyword evidence="3" id="KW-0611">Plant defense</keyword>
<keyword evidence="2" id="KW-0677">Repeat</keyword>
<dbReference type="SUPFAM" id="SSF52058">
    <property type="entry name" value="L domain-like"/>
    <property type="match status" value="1"/>
</dbReference>
<reference evidence="6 7" key="1">
    <citation type="submission" date="2013-10" db="EMBL/GenBank/DDBJ databases">
        <authorList>
            <consortium name="International Citrus Genome Consortium"/>
            <person name="Jenkins J."/>
            <person name="Schmutz J."/>
            <person name="Prochnik S."/>
            <person name="Rokhsar D."/>
            <person name="Gmitter F."/>
            <person name="Ollitrault P."/>
            <person name="Machado M."/>
            <person name="Talon M."/>
            <person name="Wincker P."/>
            <person name="Jaillon O."/>
            <person name="Morgante M."/>
        </authorList>
    </citation>
    <scope>NUCLEOTIDE SEQUENCE</scope>
    <source>
        <strain evidence="7">cv. Clemenules</strain>
    </source>
</reference>
<dbReference type="Gene3D" id="3.40.50.10140">
    <property type="entry name" value="Toll/interleukin-1 receptor homology (TIR) domain"/>
    <property type="match status" value="1"/>
</dbReference>
<evidence type="ECO:0000256" key="4">
    <source>
        <dbReference type="ARBA" id="ARBA00023027"/>
    </source>
</evidence>
<dbReference type="Gene3D" id="3.80.10.10">
    <property type="entry name" value="Ribonuclease Inhibitor"/>
    <property type="match status" value="2"/>
</dbReference>
<dbReference type="Pfam" id="PF23286">
    <property type="entry name" value="LRR_13"/>
    <property type="match status" value="1"/>
</dbReference>
<organism evidence="6 7">
    <name type="scientific">Citrus clementina</name>
    <name type="common">Clementine</name>
    <name type="synonym">Citrus deliciosa x Citrus sinensis</name>
    <dbReference type="NCBI Taxonomy" id="85681"/>
    <lineage>
        <taxon>Eukaryota</taxon>
        <taxon>Viridiplantae</taxon>
        <taxon>Streptophyta</taxon>
        <taxon>Embryophyta</taxon>
        <taxon>Tracheophyta</taxon>
        <taxon>Spermatophyta</taxon>
        <taxon>Magnoliopsida</taxon>
        <taxon>eudicotyledons</taxon>
        <taxon>Gunneridae</taxon>
        <taxon>Pentapetalae</taxon>
        <taxon>rosids</taxon>
        <taxon>malvids</taxon>
        <taxon>Sapindales</taxon>
        <taxon>Rutaceae</taxon>
        <taxon>Aurantioideae</taxon>
        <taxon>Citrus</taxon>
    </lineage>
</organism>
<protein>
    <recommendedName>
        <fullName evidence="5">TIR domain-containing protein</fullName>
    </recommendedName>
</protein>
<dbReference type="Gene3D" id="1.10.8.430">
    <property type="entry name" value="Helical domain of apoptotic protease-activating factors"/>
    <property type="match status" value="1"/>
</dbReference>
<keyword evidence="1" id="KW-0433">Leucine-rich repeat</keyword>
<dbReference type="FunFam" id="3.80.10.10:FF:000386">
    <property type="entry name" value="Disease resistance protein RPS4"/>
    <property type="match status" value="1"/>
</dbReference>
<dbReference type="Pfam" id="PF23282">
    <property type="entry name" value="WHD_ROQ1"/>
    <property type="match status" value="1"/>
</dbReference>
<dbReference type="InterPro" id="IPR058192">
    <property type="entry name" value="WHD_ROQ1-like"/>
</dbReference>
<dbReference type="Gene3D" id="3.40.50.300">
    <property type="entry name" value="P-loop containing nucleotide triphosphate hydrolases"/>
    <property type="match status" value="1"/>
</dbReference>
<dbReference type="SUPFAM" id="SSF52200">
    <property type="entry name" value="Toll/Interleukin receptor TIR domain"/>
    <property type="match status" value="1"/>
</dbReference>
<dbReference type="eggNOG" id="ENOG502SI7S">
    <property type="taxonomic scope" value="Eukaryota"/>
</dbReference>
<dbReference type="InParanoid" id="V4TUG5"/>
<dbReference type="InterPro" id="IPR027417">
    <property type="entry name" value="P-loop_NTPase"/>
</dbReference>
<dbReference type="PANTHER" id="PTHR11017">
    <property type="entry name" value="LEUCINE-RICH REPEAT-CONTAINING PROTEIN"/>
    <property type="match status" value="1"/>
</dbReference>
<gene>
    <name evidence="6" type="ORF">CICLE_v10024504mg</name>
</gene>
<proteinExistence type="predicted"/>
<dbReference type="InterPro" id="IPR044974">
    <property type="entry name" value="Disease_R_plants"/>
</dbReference>
<feature type="non-terminal residue" evidence="6">
    <location>
        <position position="897"/>
    </location>
</feature>
<dbReference type="Pfam" id="PF00931">
    <property type="entry name" value="NB-ARC"/>
    <property type="match status" value="1"/>
</dbReference>
<keyword evidence="4" id="KW-0520">NAD</keyword>